<dbReference type="SMART" id="SM00028">
    <property type="entry name" value="TPR"/>
    <property type="match status" value="3"/>
</dbReference>
<dbReference type="CDD" id="cd07302">
    <property type="entry name" value="CHD"/>
    <property type="match status" value="1"/>
</dbReference>
<reference evidence="4 5" key="1">
    <citation type="submission" date="2023-04" db="EMBL/GenBank/DDBJ databases">
        <title>Complete genome sequence of Alisedimentitalea scapharcae.</title>
        <authorList>
            <person name="Rong J.-C."/>
            <person name="Yi M.-L."/>
            <person name="Zhao Q."/>
        </authorList>
    </citation>
    <scope>NUCLEOTIDE SEQUENCE [LARGE SCALE GENOMIC DNA]</scope>
    <source>
        <strain evidence="4 5">KCTC 42119</strain>
    </source>
</reference>
<dbReference type="PROSITE" id="PS50005">
    <property type="entry name" value="TPR"/>
    <property type="match status" value="1"/>
</dbReference>
<dbReference type="SUPFAM" id="SSF48452">
    <property type="entry name" value="TPR-like"/>
    <property type="match status" value="1"/>
</dbReference>
<feature type="repeat" description="TPR" evidence="1">
    <location>
        <begin position="451"/>
        <end position="484"/>
    </location>
</feature>
<sequence>MTENRVERRLAAILAADVVGYSSLIENDETGTRALLNAAFDEIIAPALERHRGRLFKTMGDGYLAEFASVVEAVECAAAIQKNLADHSTLTLRIGINLGDVIVEGDDLHGDGINVAARIEALADPGGIAISRSARDQIRDKLNVTLHDLGEIQVKNIARPVRVFNVVDPSIPSDAATTSRPQTFVWKFGAAGVALLVLAFVGMLAWDRLRPQDVEAASLARMQLALPDKPSVAVLPFKTQSGTQEEALLARAVGEDLTRSLARVDGLFVIASSSTERYRDQRVSPAKVAEELGVAHIVRGTLRRSGEQVRVDTELIETLSGRIIWSDRIERASKDVFELQDSLVTHLAQQFSEDLERVQDRHRFTENPEAFLLWARADEASWVNTPISYQRARVLAQEALALDPEFVRATALLGFVETQTGYFRVANDPRLALENGLEIAREVVRLEPDDWYSRQVLAQSLLNLRDYEGALDEFRRAMELEPAHPNLLTRSALALIFLGRGSEAEELLRLSVRLNPFHNWLADQLLGQAIYLQGRYGEALEHLETARSKNPRFIGNLWWRAAAYGQLGDDTKASQTVKAIIERMPNASISTSFIQITDPIGQTRFKEGLRAAGLPE</sequence>
<dbReference type="Pfam" id="PF14559">
    <property type="entry name" value="TPR_19"/>
    <property type="match status" value="1"/>
</dbReference>
<keyword evidence="2" id="KW-1133">Transmembrane helix</keyword>
<evidence type="ECO:0000313" key="4">
    <source>
        <dbReference type="EMBL" id="WZK87693.1"/>
    </source>
</evidence>
<evidence type="ECO:0000313" key="5">
    <source>
        <dbReference type="Proteomes" id="UP001623232"/>
    </source>
</evidence>
<dbReference type="Gene3D" id="1.25.40.10">
    <property type="entry name" value="Tetratricopeptide repeat domain"/>
    <property type="match status" value="2"/>
</dbReference>
<gene>
    <name evidence="4" type="ORF">QEZ52_13885</name>
</gene>
<dbReference type="InterPro" id="IPR011990">
    <property type="entry name" value="TPR-like_helical_dom_sf"/>
</dbReference>
<keyword evidence="2" id="KW-0812">Transmembrane</keyword>
<dbReference type="SUPFAM" id="SSF55073">
    <property type="entry name" value="Nucleotide cyclase"/>
    <property type="match status" value="1"/>
</dbReference>
<dbReference type="InterPro" id="IPR029787">
    <property type="entry name" value="Nucleotide_cyclase"/>
</dbReference>
<protein>
    <submittedName>
        <fullName evidence="4">Adenylate/guanylate cyclase domain-containing protein</fullName>
    </submittedName>
</protein>
<dbReference type="Proteomes" id="UP001623232">
    <property type="component" value="Chromosome"/>
</dbReference>
<keyword evidence="5" id="KW-1185">Reference proteome</keyword>
<accession>A0ABZ2XPA0</accession>
<dbReference type="Gene3D" id="3.30.70.1230">
    <property type="entry name" value="Nucleotide cyclase"/>
    <property type="match status" value="1"/>
</dbReference>
<keyword evidence="1" id="KW-0802">TPR repeat</keyword>
<evidence type="ECO:0000256" key="1">
    <source>
        <dbReference type="PROSITE-ProRule" id="PRU00339"/>
    </source>
</evidence>
<evidence type="ECO:0000256" key="2">
    <source>
        <dbReference type="SAM" id="Phobius"/>
    </source>
</evidence>
<dbReference type="PANTHER" id="PTHR43081:SF19">
    <property type="entry name" value="PH-SENSITIVE ADENYLATE CYCLASE RV1264"/>
    <property type="match status" value="1"/>
</dbReference>
<proteinExistence type="predicted"/>
<feature type="domain" description="Guanylate cyclase" evidence="3">
    <location>
        <begin position="12"/>
        <end position="120"/>
    </location>
</feature>
<keyword evidence="2" id="KW-0472">Membrane</keyword>
<dbReference type="InterPro" id="IPR050697">
    <property type="entry name" value="Adenylyl/Guanylyl_Cyclase_3/4"/>
</dbReference>
<dbReference type="PANTHER" id="PTHR43081">
    <property type="entry name" value="ADENYLATE CYCLASE, TERMINAL-DIFFERENTIATION SPECIFIC-RELATED"/>
    <property type="match status" value="1"/>
</dbReference>
<organism evidence="4 5">
    <name type="scientific">Aliisedimentitalea scapharcae</name>
    <dbReference type="NCBI Taxonomy" id="1524259"/>
    <lineage>
        <taxon>Bacteria</taxon>
        <taxon>Pseudomonadati</taxon>
        <taxon>Pseudomonadota</taxon>
        <taxon>Alphaproteobacteria</taxon>
        <taxon>Rhodobacterales</taxon>
        <taxon>Roseobacteraceae</taxon>
        <taxon>Aliisedimentitalea</taxon>
    </lineage>
</organism>
<dbReference type="PROSITE" id="PS50125">
    <property type="entry name" value="GUANYLATE_CYCLASE_2"/>
    <property type="match status" value="1"/>
</dbReference>
<feature type="transmembrane region" description="Helical" evidence="2">
    <location>
        <begin position="184"/>
        <end position="206"/>
    </location>
</feature>
<dbReference type="EMBL" id="CP123584">
    <property type="protein sequence ID" value="WZK87693.1"/>
    <property type="molecule type" value="Genomic_DNA"/>
</dbReference>
<dbReference type="InterPro" id="IPR001054">
    <property type="entry name" value="A/G_cyclase"/>
</dbReference>
<name>A0ABZ2XPA0_9RHOB</name>
<dbReference type="Gene3D" id="3.40.50.10610">
    <property type="entry name" value="ABC-type transport auxiliary lipoprotein component"/>
    <property type="match status" value="1"/>
</dbReference>
<dbReference type="Pfam" id="PF00211">
    <property type="entry name" value="Guanylate_cyc"/>
    <property type="match status" value="1"/>
</dbReference>
<evidence type="ECO:0000259" key="3">
    <source>
        <dbReference type="PROSITE" id="PS50125"/>
    </source>
</evidence>
<dbReference type="InterPro" id="IPR019734">
    <property type="entry name" value="TPR_rpt"/>
</dbReference>
<dbReference type="RefSeq" id="WP_406644979.1">
    <property type="nucleotide sequence ID" value="NZ_CP123584.1"/>
</dbReference>